<evidence type="ECO:0000313" key="1">
    <source>
        <dbReference type="EMBL" id="MBA9007272.1"/>
    </source>
</evidence>
<dbReference type="RefSeq" id="WP_182707895.1">
    <property type="nucleotide sequence ID" value="NZ_JACJII010000001.1"/>
</dbReference>
<accession>A0A7W3N4C8</accession>
<sequence>MDGVGGSHYLRYWHPTSREENGCEVCSVADVAEKVRQAEEAYRQAWVDYLPGVSIWREADVPEDSLSLGAAPDGWAIVHTDSEFLQMATRSGSEPDGVLRRVQFDDFLEIPNVCFIDKNLAVEVIALWMTSGELMDEVGFSDDLFSY</sequence>
<comment type="caution">
    <text evidence="1">The sequence shown here is derived from an EMBL/GenBank/DDBJ whole genome shotgun (WGS) entry which is preliminary data.</text>
</comment>
<gene>
    <name evidence="1" type="ORF">HNR21_006154</name>
</gene>
<name>A0A7W3N4C8_9ACTN</name>
<evidence type="ECO:0000313" key="2">
    <source>
        <dbReference type="Proteomes" id="UP000539313"/>
    </source>
</evidence>
<dbReference type="AlphaFoldDB" id="A0A7W3N4C8"/>
<proteinExistence type="predicted"/>
<keyword evidence="2" id="KW-1185">Reference proteome</keyword>
<protein>
    <submittedName>
        <fullName evidence="1">Uncharacterized protein</fullName>
    </submittedName>
</protein>
<reference evidence="1 2" key="1">
    <citation type="submission" date="2020-08" db="EMBL/GenBank/DDBJ databases">
        <title>Sequencing the genomes of 1000 actinobacteria strains.</title>
        <authorList>
            <person name="Klenk H.-P."/>
        </authorList>
    </citation>
    <scope>NUCLEOTIDE SEQUENCE [LARGE SCALE GENOMIC DNA]</scope>
    <source>
        <strain evidence="1 2">DSM 45823</strain>
    </source>
</reference>
<dbReference type="Proteomes" id="UP000539313">
    <property type="component" value="Unassembled WGS sequence"/>
</dbReference>
<organism evidence="1 2">
    <name type="scientific">Thermomonospora cellulosilytica</name>
    <dbReference type="NCBI Taxonomy" id="1411118"/>
    <lineage>
        <taxon>Bacteria</taxon>
        <taxon>Bacillati</taxon>
        <taxon>Actinomycetota</taxon>
        <taxon>Actinomycetes</taxon>
        <taxon>Streptosporangiales</taxon>
        <taxon>Thermomonosporaceae</taxon>
        <taxon>Thermomonospora</taxon>
    </lineage>
</organism>
<dbReference type="EMBL" id="JACJII010000001">
    <property type="protein sequence ID" value="MBA9007272.1"/>
    <property type="molecule type" value="Genomic_DNA"/>
</dbReference>